<dbReference type="GO" id="GO:0004061">
    <property type="term" value="F:arylformamidase activity"/>
    <property type="evidence" value="ECO:0007669"/>
    <property type="project" value="InterPro"/>
</dbReference>
<evidence type="ECO:0000313" key="2">
    <source>
        <dbReference type="Proteomes" id="UP000009079"/>
    </source>
</evidence>
<dbReference type="Proteomes" id="UP000009079">
    <property type="component" value="Chromosome"/>
</dbReference>
<protein>
    <submittedName>
        <fullName evidence="1">Cyclase-related protein</fullName>
    </submittedName>
</protein>
<dbReference type="InterPro" id="IPR037175">
    <property type="entry name" value="KFase_sf"/>
</dbReference>
<accession>C6A280</accession>
<name>C6A280_THESM</name>
<organism evidence="1 2">
    <name type="scientific">Thermococcus sibiricus (strain DSM 12597 / MM 739)</name>
    <dbReference type="NCBI Taxonomy" id="604354"/>
    <lineage>
        <taxon>Archaea</taxon>
        <taxon>Methanobacteriati</taxon>
        <taxon>Methanobacteriota</taxon>
        <taxon>Thermococci</taxon>
        <taxon>Thermococcales</taxon>
        <taxon>Thermococcaceae</taxon>
        <taxon>Thermococcus</taxon>
    </lineage>
</organism>
<dbReference type="Gene3D" id="3.50.30.50">
    <property type="entry name" value="Putative cyclase"/>
    <property type="match status" value="1"/>
</dbReference>
<dbReference type="InterPro" id="IPR007325">
    <property type="entry name" value="KFase/CYL"/>
</dbReference>
<dbReference type="PANTHER" id="PTHR31118">
    <property type="entry name" value="CYCLASE-LIKE PROTEIN 2"/>
    <property type="match status" value="1"/>
</dbReference>
<evidence type="ECO:0000313" key="1">
    <source>
        <dbReference type="EMBL" id="ACS89725.1"/>
    </source>
</evidence>
<dbReference type="HOGENOM" id="CLU_030671_3_0_2"/>
<proteinExistence type="predicted"/>
<dbReference type="PANTHER" id="PTHR31118:SF12">
    <property type="entry name" value="CYCLASE-LIKE PROTEIN 2"/>
    <property type="match status" value="1"/>
</dbReference>
<dbReference type="AlphaFoldDB" id="C6A280"/>
<reference evidence="1 2" key="1">
    <citation type="journal article" date="2009" name="Appl. Environ. Microbiol.">
        <title>Metabolic versatility and indigenous origin of the archaeon Thermococcus sibiricus, isolated from a siberian oil reservoir, as revealed by genome analysis.</title>
        <authorList>
            <person name="Mardanov A.V."/>
            <person name="Ravin N.V."/>
            <person name="Svetlitchnyi V.A."/>
            <person name="Beletsky A.V."/>
            <person name="Miroshnichenko M.L."/>
            <person name="Bonch-Osmolovskaya E.A."/>
            <person name="Skryabin K.G."/>
        </authorList>
    </citation>
    <scope>NUCLEOTIDE SEQUENCE [LARGE SCALE GENOMIC DNA]</scope>
    <source>
        <strain evidence="2">DSM 12597 / MM 739</strain>
    </source>
</reference>
<sequence>MSVLLKVVKEMIIDLTMELSEKTPVYPGDPKIEIKEWTDVEKDGYQMNTLFLGEHSGTHVDAPAHFIPGGRTIDEMPLEKFIGKGIVIDVSQLDRNIEPSEMLRVAEIVLFYTGGKAIYLSEEGARYLIDLRVKAVGIDNSTIGDFKTHKVLLSNEISIFENLTNLENLIGKEFTFIGVPLKIKNGSGSPVRAFAIIKEK</sequence>
<dbReference type="EMBL" id="CP001463">
    <property type="protein sequence ID" value="ACS89725.1"/>
    <property type="molecule type" value="Genomic_DNA"/>
</dbReference>
<keyword evidence="2" id="KW-1185">Reference proteome</keyword>
<dbReference type="eggNOG" id="arCOG02462">
    <property type="taxonomic scope" value="Archaea"/>
</dbReference>
<gene>
    <name evidence="1" type="ordered locus">TSIB_0660</name>
</gene>
<dbReference type="SUPFAM" id="SSF102198">
    <property type="entry name" value="Putative cyclase"/>
    <property type="match status" value="1"/>
</dbReference>
<dbReference type="GO" id="GO:0019441">
    <property type="term" value="P:L-tryptophan catabolic process to kynurenine"/>
    <property type="evidence" value="ECO:0007669"/>
    <property type="project" value="InterPro"/>
</dbReference>
<dbReference type="Pfam" id="PF04199">
    <property type="entry name" value="Cyclase"/>
    <property type="match status" value="1"/>
</dbReference>
<dbReference type="KEGG" id="tsi:TSIB_0660"/>